<dbReference type="AlphaFoldDB" id="A0A411YC17"/>
<feature type="domain" description="RCK N-terminal" evidence="2">
    <location>
        <begin position="2"/>
        <end position="121"/>
    </location>
</feature>
<reference evidence="3 4" key="1">
    <citation type="submission" date="2019-01" db="EMBL/GenBank/DDBJ databases">
        <title>Egibacter rhizosphaerae EGI 80759T.</title>
        <authorList>
            <person name="Chen D.-D."/>
            <person name="Tian Y."/>
            <person name="Jiao J.-Y."/>
            <person name="Zhang X.-T."/>
            <person name="Zhang Y.-G."/>
            <person name="Zhang Y."/>
            <person name="Xiao M."/>
            <person name="Shu W.-S."/>
            <person name="Li W.-J."/>
        </authorList>
    </citation>
    <scope>NUCLEOTIDE SEQUENCE [LARGE SCALE GENOMIC DNA]</scope>
    <source>
        <strain evidence="3 4">EGI 80759</strain>
    </source>
</reference>
<dbReference type="InterPro" id="IPR003148">
    <property type="entry name" value="RCK_N"/>
</dbReference>
<protein>
    <recommendedName>
        <fullName evidence="2">RCK N-terminal domain-containing protein</fullName>
    </recommendedName>
</protein>
<name>A0A411YC17_9ACTN</name>
<evidence type="ECO:0000256" key="1">
    <source>
        <dbReference type="SAM" id="MobiDB-lite"/>
    </source>
</evidence>
<feature type="region of interest" description="Disordered" evidence="1">
    <location>
        <begin position="198"/>
        <end position="241"/>
    </location>
</feature>
<dbReference type="PANTHER" id="PTHR43833">
    <property type="entry name" value="POTASSIUM CHANNEL PROTEIN 2-RELATED-RELATED"/>
    <property type="match status" value="1"/>
</dbReference>
<dbReference type="KEGG" id="erz:ER308_03615"/>
<accession>A0A411YC17</accession>
<dbReference type="PANTHER" id="PTHR43833:SF9">
    <property type="entry name" value="POTASSIUM CHANNEL PROTEIN YUGO-RELATED"/>
    <property type="match status" value="1"/>
</dbReference>
<dbReference type="GO" id="GO:0006813">
    <property type="term" value="P:potassium ion transport"/>
    <property type="evidence" value="ECO:0007669"/>
    <property type="project" value="InterPro"/>
</dbReference>
<keyword evidence="4" id="KW-1185">Reference proteome</keyword>
<gene>
    <name evidence="3" type="ORF">ER308_03615</name>
</gene>
<evidence type="ECO:0000313" key="3">
    <source>
        <dbReference type="EMBL" id="QBI18728.1"/>
    </source>
</evidence>
<dbReference type="Gene3D" id="3.40.50.720">
    <property type="entry name" value="NAD(P)-binding Rossmann-like Domain"/>
    <property type="match status" value="1"/>
</dbReference>
<sequence length="241" mass="25122">MHDHYLVCGYGVKGRSAARALVDDGVDHDDIVVVESQPAAADEARTDGFTAIVGDASRVAVLEEARVREASAVIVAPNRDDSAVLITLTARELNPDTTIVSAVREEENAHLLRQSGADAAITSSEASGRLLGVTMRHPHLGEVVDDLLHTAKGFALAEREVGEAEAGGAVDDASGQVALAVVRDGRLMRYDDPSLGRLRRGDRIVGVPSDDSEAPADGGHANEAPADGAHANEASADGERP</sequence>
<proteinExistence type="predicted"/>
<dbReference type="InterPro" id="IPR036291">
    <property type="entry name" value="NAD(P)-bd_dom_sf"/>
</dbReference>
<evidence type="ECO:0000313" key="4">
    <source>
        <dbReference type="Proteomes" id="UP000291469"/>
    </source>
</evidence>
<dbReference type="Proteomes" id="UP000291469">
    <property type="component" value="Chromosome"/>
</dbReference>
<evidence type="ECO:0000259" key="2">
    <source>
        <dbReference type="PROSITE" id="PS51201"/>
    </source>
</evidence>
<dbReference type="SUPFAM" id="SSF51735">
    <property type="entry name" value="NAD(P)-binding Rossmann-fold domains"/>
    <property type="match status" value="1"/>
</dbReference>
<dbReference type="InterPro" id="IPR050721">
    <property type="entry name" value="Trk_Ktr_HKT_K-transport"/>
</dbReference>
<dbReference type="Pfam" id="PF02254">
    <property type="entry name" value="TrkA_N"/>
    <property type="match status" value="1"/>
</dbReference>
<dbReference type="OrthoDB" id="9799090at2"/>
<organism evidence="3 4">
    <name type="scientific">Egibacter rhizosphaerae</name>
    <dbReference type="NCBI Taxonomy" id="1670831"/>
    <lineage>
        <taxon>Bacteria</taxon>
        <taxon>Bacillati</taxon>
        <taxon>Actinomycetota</taxon>
        <taxon>Nitriliruptoria</taxon>
        <taxon>Egibacterales</taxon>
        <taxon>Egibacteraceae</taxon>
        <taxon>Egibacter</taxon>
    </lineage>
</organism>
<dbReference type="RefSeq" id="WP_131153726.1">
    <property type="nucleotide sequence ID" value="NZ_CP036402.1"/>
</dbReference>
<dbReference type="PROSITE" id="PS51201">
    <property type="entry name" value="RCK_N"/>
    <property type="match status" value="1"/>
</dbReference>
<dbReference type="EMBL" id="CP036402">
    <property type="protein sequence ID" value="QBI18728.1"/>
    <property type="molecule type" value="Genomic_DNA"/>
</dbReference>